<dbReference type="SUPFAM" id="SSF48452">
    <property type="entry name" value="TPR-like"/>
    <property type="match status" value="1"/>
</dbReference>
<evidence type="ECO:0000256" key="1">
    <source>
        <dbReference type="PROSITE-ProRule" id="PRU00339"/>
    </source>
</evidence>
<gene>
    <name evidence="4" type="ORF">OEA66_08025</name>
</gene>
<dbReference type="PROSITE" id="PS50005">
    <property type="entry name" value="TPR"/>
    <property type="match status" value="1"/>
</dbReference>
<reference evidence="4" key="1">
    <citation type="submission" date="2022-10" db="EMBL/GenBank/DDBJ databases">
        <title>Chryseobacterium sp. nov., a novel bacterial species.</title>
        <authorList>
            <person name="Cao Y."/>
        </authorList>
    </citation>
    <scope>NUCLEOTIDE SEQUENCE</scope>
    <source>
        <strain evidence="4">KC 927</strain>
    </source>
</reference>
<keyword evidence="5" id="KW-1185">Reference proteome</keyword>
<organism evidence="4 5">
    <name type="scientific">Chryseobacterium luquanense</name>
    <dbReference type="NCBI Taxonomy" id="2983766"/>
    <lineage>
        <taxon>Bacteria</taxon>
        <taxon>Pseudomonadati</taxon>
        <taxon>Bacteroidota</taxon>
        <taxon>Flavobacteriia</taxon>
        <taxon>Flavobacteriales</taxon>
        <taxon>Weeksellaceae</taxon>
        <taxon>Chryseobacterium group</taxon>
        <taxon>Chryseobacterium</taxon>
    </lineage>
</organism>
<feature type="repeat" description="TPR" evidence="1">
    <location>
        <begin position="217"/>
        <end position="250"/>
    </location>
</feature>
<name>A0ABT3Y2E0_9FLAO</name>
<dbReference type="InterPro" id="IPR000157">
    <property type="entry name" value="TIR_dom"/>
</dbReference>
<dbReference type="PANTHER" id="PTHR44809">
    <property type="match status" value="1"/>
</dbReference>
<feature type="coiled-coil region" evidence="2">
    <location>
        <begin position="223"/>
        <end position="250"/>
    </location>
</feature>
<proteinExistence type="predicted"/>
<dbReference type="PROSITE" id="PS50104">
    <property type="entry name" value="TIR"/>
    <property type="match status" value="1"/>
</dbReference>
<sequence length="401" mass="47106">MDHDIFISYSWNNKDIADKIYSELTLIGLKILKDNHEVKYKDSLKDFMFKIRDSKYSILLISKDYLKSVNCMFEVMQLLKDEKSIWNKILPINIDAKYYDIIDRIEYVKYWQEKDKVISQSIADIDITNAISSLEELKNIKIITQNIDSFLTKLKDILVITPSKLFSNSYKELLDKVKIQPDDEKLLQLIPIEIEKNPNKKLSKINKFIKTYKFENSFCYGIKATAYKDLKQKEKAVENYKKAIELNNLNVSAWNNLGQVYEIQYCNYDEAKYAYENAILADPFAEMPLLNLGVLYKNHFKNIDKAIEINESILKFDANNYKAHSNLASIYRLKDKSKFIKHVQISVNQNYIPAILMYANYLKVDKGNIELGNEYYLKVNELDKEGYYKEMIEILLKSNKG</sequence>
<dbReference type="Proteomes" id="UP001070176">
    <property type="component" value="Unassembled WGS sequence"/>
</dbReference>
<dbReference type="SMART" id="SM00255">
    <property type="entry name" value="TIR"/>
    <property type="match status" value="1"/>
</dbReference>
<dbReference type="InterPro" id="IPR035897">
    <property type="entry name" value="Toll_tir_struct_dom_sf"/>
</dbReference>
<accession>A0ABT3Y2E0</accession>
<dbReference type="RefSeq" id="WP_267280874.1">
    <property type="nucleotide sequence ID" value="NZ_JAOVZV010000007.1"/>
</dbReference>
<comment type="caution">
    <text evidence="4">The sequence shown here is derived from an EMBL/GenBank/DDBJ whole genome shotgun (WGS) entry which is preliminary data.</text>
</comment>
<dbReference type="InterPro" id="IPR011990">
    <property type="entry name" value="TPR-like_helical_dom_sf"/>
</dbReference>
<dbReference type="Gene3D" id="3.40.50.10140">
    <property type="entry name" value="Toll/interleukin-1 receptor homology (TIR) domain"/>
    <property type="match status" value="1"/>
</dbReference>
<dbReference type="SMART" id="SM00028">
    <property type="entry name" value="TPR"/>
    <property type="match status" value="2"/>
</dbReference>
<dbReference type="Pfam" id="PF13414">
    <property type="entry name" value="TPR_11"/>
    <property type="match status" value="1"/>
</dbReference>
<keyword evidence="2" id="KW-0175">Coiled coil</keyword>
<dbReference type="Gene3D" id="1.25.40.10">
    <property type="entry name" value="Tetratricopeptide repeat domain"/>
    <property type="match status" value="1"/>
</dbReference>
<evidence type="ECO:0000256" key="2">
    <source>
        <dbReference type="SAM" id="Coils"/>
    </source>
</evidence>
<evidence type="ECO:0000313" key="5">
    <source>
        <dbReference type="Proteomes" id="UP001070176"/>
    </source>
</evidence>
<dbReference type="PANTHER" id="PTHR44809:SF1">
    <property type="entry name" value="PROTEIN O-MANNOSYL-TRANSFERASE TMTC1"/>
    <property type="match status" value="1"/>
</dbReference>
<protein>
    <submittedName>
        <fullName evidence="4">TIR domain-containing protein</fullName>
    </submittedName>
</protein>
<dbReference type="InterPro" id="IPR019734">
    <property type="entry name" value="TPR_rpt"/>
</dbReference>
<dbReference type="InterPro" id="IPR052943">
    <property type="entry name" value="TMTC_O-mannosyl-trnsfr"/>
</dbReference>
<feature type="domain" description="TIR" evidence="3">
    <location>
        <begin position="1"/>
        <end position="131"/>
    </location>
</feature>
<keyword evidence="1" id="KW-0802">TPR repeat</keyword>
<dbReference type="Pfam" id="PF13676">
    <property type="entry name" value="TIR_2"/>
    <property type="match status" value="1"/>
</dbReference>
<dbReference type="EMBL" id="JAOVZV010000007">
    <property type="protein sequence ID" value="MCX8532295.1"/>
    <property type="molecule type" value="Genomic_DNA"/>
</dbReference>
<evidence type="ECO:0000313" key="4">
    <source>
        <dbReference type="EMBL" id="MCX8532295.1"/>
    </source>
</evidence>
<evidence type="ECO:0000259" key="3">
    <source>
        <dbReference type="PROSITE" id="PS50104"/>
    </source>
</evidence>
<dbReference type="SUPFAM" id="SSF52200">
    <property type="entry name" value="Toll/Interleukin receptor TIR domain"/>
    <property type="match status" value="1"/>
</dbReference>